<evidence type="ECO:0000313" key="2">
    <source>
        <dbReference type="Proteomes" id="UP000196536"/>
    </source>
</evidence>
<comment type="caution">
    <text evidence="1">The sequence shown here is derived from an EMBL/GenBank/DDBJ whole genome shotgun (WGS) entry which is preliminary data.</text>
</comment>
<name>A0A1Z9Z2S9_9GAMM</name>
<evidence type="ECO:0000313" key="1">
    <source>
        <dbReference type="EMBL" id="OUY08783.1"/>
    </source>
</evidence>
<dbReference type="Proteomes" id="UP000196536">
    <property type="component" value="Unassembled WGS sequence"/>
</dbReference>
<reference evidence="1 2" key="1">
    <citation type="submission" date="2017-05" db="EMBL/GenBank/DDBJ databases">
        <title>Acinetobacter populi ANC 5415 (= PBJ7), whole genome shotgun sequencing project.</title>
        <authorList>
            <person name="Nemec A."/>
            <person name="Radolfova-Krizova L."/>
        </authorList>
    </citation>
    <scope>NUCLEOTIDE SEQUENCE [LARGE SCALE GENOMIC DNA]</scope>
    <source>
        <strain evidence="1 2">PBJ7</strain>
    </source>
</reference>
<protein>
    <submittedName>
        <fullName evidence="1">Uncharacterized protein</fullName>
    </submittedName>
</protein>
<accession>A0A1Z9Z2S9</accession>
<dbReference type="EMBL" id="NEXX01000001">
    <property type="protein sequence ID" value="OUY08783.1"/>
    <property type="molecule type" value="Genomic_DNA"/>
</dbReference>
<organism evidence="1 2">
    <name type="scientific">Acinetobacter populi</name>
    <dbReference type="NCBI Taxonomy" id="1582270"/>
    <lineage>
        <taxon>Bacteria</taxon>
        <taxon>Pseudomonadati</taxon>
        <taxon>Pseudomonadota</taxon>
        <taxon>Gammaproteobacteria</taxon>
        <taxon>Moraxellales</taxon>
        <taxon>Moraxellaceae</taxon>
        <taxon>Acinetobacter</taxon>
    </lineage>
</organism>
<keyword evidence="2" id="KW-1185">Reference proteome</keyword>
<proteinExistence type="predicted"/>
<sequence>MHSSLQHQNFTAYLDQFIGQPKETILAKADFKTFGFDTTTPTLQNKNQIVYTIIRPLNIPLPIPVETGNSGGSGGRISTNTASLANSYQMNVTCNIIFHLENNIATKWESKGKAC</sequence>
<dbReference type="AlphaFoldDB" id="A0A1Z9Z2S9"/>
<gene>
    <name evidence="1" type="ORF">CAP51_03980</name>
</gene>